<gene>
    <name evidence="12" type="ORF">SAMN05660836_02313</name>
</gene>
<dbReference type="Gene3D" id="1.10.10.1330">
    <property type="entry name" value="RNA polymerase sigma-54 factor, core-binding domain"/>
    <property type="match status" value="1"/>
</dbReference>
<evidence type="ECO:0000256" key="8">
    <source>
        <dbReference type="ARBA" id="ARBA00023163"/>
    </source>
</evidence>
<keyword evidence="13" id="KW-1185">Reference proteome</keyword>
<evidence type="ECO:0000256" key="7">
    <source>
        <dbReference type="ARBA" id="ARBA00023125"/>
    </source>
</evidence>
<dbReference type="STRING" id="39841.SAMN05660836_02313"/>
<dbReference type="Pfam" id="PF04963">
    <property type="entry name" value="Sigma54_CBD"/>
    <property type="match status" value="1"/>
</dbReference>
<accession>A0A1I4VJ93</accession>
<dbReference type="GO" id="GO:0003677">
    <property type="term" value="F:DNA binding"/>
    <property type="evidence" value="ECO:0007669"/>
    <property type="project" value="UniProtKB-KW"/>
</dbReference>
<evidence type="ECO:0000259" key="10">
    <source>
        <dbReference type="Pfam" id="PF04552"/>
    </source>
</evidence>
<evidence type="ECO:0000256" key="4">
    <source>
        <dbReference type="ARBA" id="ARBA00022695"/>
    </source>
</evidence>
<evidence type="ECO:0000259" key="11">
    <source>
        <dbReference type="Pfam" id="PF04963"/>
    </source>
</evidence>
<dbReference type="Proteomes" id="UP000199611">
    <property type="component" value="Unassembled WGS sequence"/>
</dbReference>
<dbReference type="PANTHER" id="PTHR32248:SF4">
    <property type="entry name" value="RNA POLYMERASE SIGMA-54 FACTOR"/>
    <property type="match status" value="1"/>
</dbReference>
<reference evidence="12 13" key="1">
    <citation type="submission" date="2016-10" db="EMBL/GenBank/DDBJ databases">
        <authorList>
            <person name="de Groot N.N."/>
        </authorList>
    </citation>
    <scope>NUCLEOTIDE SEQUENCE [LARGE SCALE GENOMIC DNA]</scope>
    <source>
        <strain evidence="12 13">DSM 9990</strain>
    </source>
</reference>
<keyword evidence="2" id="KW-0240">DNA-directed RNA polymerase</keyword>
<evidence type="ECO:0000313" key="13">
    <source>
        <dbReference type="Proteomes" id="UP000199611"/>
    </source>
</evidence>
<proteinExistence type="inferred from homology"/>
<evidence type="ECO:0000256" key="5">
    <source>
        <dbReference type="ARBA" id="ARBA00023015"/>
    </source>
</evidence>
<dbReference type="OrthoDB" id="9814402at2"/>
<keyword evidence="8" id="KW-0804">Transcription</keyword>
<dbReference type="PROSITE" id="PS00717">
    <property type="entry name" value="SIGMA54_1"/>
    <property type="match status" value="1"/>
</dbReference>
<feature type="domain" description="RNA polymerase sigma factor 54 DNA-binding" evidence="10">
    <location>
        <begin position="321"/>
        <end position="479"/>
    </location>
</feature>
<dbReference type="InterPro" id="IPR000394">
    <property type="entry name" value="RNA_pol_sigma_54"/>
</dbReference>
<dbReference type="NCBIfam" id="NF009118">
    <property type="entry name" value="PRK12469.1"/>
    <property type="match status" value="1"/>
</dbReference>
<feature type="domain" description="RNA polymerase sigma factor 54 core-binding" evidence="11">
    <location>
        <begin position="118"/>
        <end position="305"/>
    </location>
</feature>
<dbReference type="InterPro" id="IPR007046">
    <property type="entry name" value="RNA_pol_sigma_54_core-bd"/>
</dbReference>
<dbReference type="PRINTS" id="PR00045">
    <property type="entry name" value="SIGMA54FCT"/>
</dbReference>
<dbReference type="GO" id="GO:0001216">
    <property type="term" value="F:DNA-binding transcription activator activity"/>
    <property type="evidence" value="ECO:0007669"/>
    <property type="project" value="InterPro"/>
</dbReference>
<keyword evidence="4" id="KW-0548">Nucleotidyltransferase</keyword>
<feature type="region of interest" description="Disordered" evidence="9">
    <location>
        <begin position="50"/>
        <end position="80"/>
    </location>
</feature>
<organism evidence="12 13">
    <name type="scientific">Thermodesulforhabdus norvegica</name>
    <dbReference type="NCBI Taxonomy" id="39841"/>
    <lineage>
        <taxon>Bacteria</taxon>
        <taxon>Pseudomonadati</taxon>
        <taxon>Thermodesulfobacteriota</taxon>
        <taxon>Syntrophobacteria</taxon>
        <taxon>Syntrophobacterales</taxon>
        <taxon>Thermodesulforhabdaceae</taxon>
        <taxon>Thermodesulforhabdus</taxon>
    </lineage>
</organism>
<dbReference type="InterPro" id="IPR007634">
    <property type="entry name" value="RNA_pol_sigma_54_DNA-bd"/>
</dbReference>
<dbReference type="PIRSF" id="PIRSF000774">
    <property type="entry name" value="RpoN"/>
    <property type="match status" value="1"/>
</dbReference>
<protein>
    <submittedName>
        <fullName evidence="12">RNA polymerase, sigma 54 subunit, RpoN/SigL</fullName>
    </submittedName>
</protein>
<dbReference type="GO" id="GO:0006352">
    <property type="term" value="P:DNA-templated transcription initiation"/>
    <property type="evidence" value="ECO:0007669"/>
    <property type="project" value="InterPro"/>
</dbReference>
<dbReference type="PROSITE" id="PS50044">
    <property type="entry name" value="SIGMA54_3"/>
    <property type="match status" value="1"/>
</dbReference>
<evidence type="ECO:0000256" key="3">
    <source>
        <dbReference type="ARBA" id="ARBA00022679"/>
    </source>
</evidence>
<evidence type="ECO:0000256" key="1">
    <source>
        <dbReference type="ARBA" id="ARBA00008798"/>
    </source>
</evidence>
<dbReference type="Gene3D" id="1.10.10.60">
    <property type="entry name" value="Homeodomain-like"/>
    <property type="match status" value="1"/>
</dbReference>
<keyword evidence="6" id="KW-0731">Sigma factor</keyword>
<keyword evidence="7" id="KW-0238">DNA-binding</keyword>
<evidence type="ECO:0000256" key="6">
    <source>
        <dbReference type="ARBA" id="ARBA00023082"/>
    </source>
</evidence>
<dbReference type="PROSITE" id="PS00718">
    <property type="entry name" value="SIGMA54_2"/>
    <property type="match status" value="1"/>
</dbReference>
<dbReference type="GO" id="GO:0000428">
    <property type="term" value="C:DNA-directed RNA polymerase complex"/>
    <property type="evidence" value="ECO:0007669"/>
    <property type="project" value="UniProtKB-KW"/>
</dbReference>
<comment type="similarity">
    <text evidence="1">Belongs to the sigma-54 factor family.</text>
</comment>
<dbReference type="GO" id="GO:0016779">
    <property type="term" value="F:nucleotidyltransferase activity"/>
    <property type="evidence" value="ECO:0007669"/>
    <property type="project" value="UniProtKB-KW"/>
</dbReference>
<dbReference type="GO" id="GO:0016987">
    <property type="term" value="F:sigma factor activity"/>
    <property type="evidence" value="ECO:0007669"/>
    <property type="project" value="UniProtKB-KW"/>
</dbReference>
<keyword evidence="5" id="KW-0805">Transcription regulation</keyword>
<sequence length="482" mass="55706">MALELKQQLKVTTQLVITPQLQQAIKLLQLSRMELLETIQQEMMENPVLEEVPVEEDITDGSESGAEEPAPELSERTSEVEVSENLREDFDWESFLEEYNSGTPVLYEKEEGDELPSFEQRLSRPTSLTDHLMWQLHLSDFSEEEVKIGEAIIGNIDSHGYLDATVEEIATLCDTSVDKVERVLYRIQDFDPPGVAARDLRECLLIQARNLFPDNELVISIIKDHIHYLENKNYQGLIKKLGISSEEFKDALELILSLDPRPGRAYASLEPQFISPDVYVVKVDNDFVVMLNEEGLPRLRISPYYREFLKHPERMTPEVREYIQKKLSSASWLIKSIHQRQRTLLRVAESIVKLQREFFEKGVEYLKPMVLRDIAVEVGMHESTISRVTTNKYMQTPHGIFELKYFFNSSIRKTGGDEIASESVKEKIRAIIKNENPQKPFSDQEIAKILKQEGIRIARRTVAKYREMLGILPSHKRKKPVF</sequence>
<name>A0A1I4VJ93_9BACT</name>
<dbReference type="Pfam" id="PF04552">
    <property type="entry name" value="Sigma54_DBD"/>
    <property type="match status" value="1"/>
</dbReference>
<dbReference type="PANTHER" id="PTHR32248">
    <property type="entry name" value="RNA POLYMERASE SIGMA-54 FACTOR"/>
    <property type="match status" value="1"/>
</dbReference>
<evidence type="ECO:0000313" key="12">
    <source>
        <dbReference type="EMBL" id="SFN01219.1"/>
    </source>
</evidence>
<evidence type="ECO:0000256" key="2">
    <source>
        <dbReference type="ARBA" id="ARBA00022478"/>
    </source>
</evidence>
<dbReference type="AlphaFoldDB" id="A0A1I4VJ93"/>
<dbReference type="RefSeq" id="WP_093395953.1">
    <property type="nucleotide sequence ID" value="NZ_FOUU01000010.1"/>
</dbReference>
<dbReference type="Pfam" id="PF00309">
    <property type="entry name" value="Sigma54_AID"/>
    <property type="match status" value="1"/>
</dbReference>
<keyword evidence="3" id="KW-0808">Transferase</keyword>
<dbReference type="InterPro" id="IPR038709">
    <property type="entry name" value="RpoN_core-bd_sf"/>
</dbReference>
<dbReference type="EMBL" id="FOUU01000010">
    <property type="protein sequence ID" value="SFN01219.1"/>
    <property type="molecule type" value="Genomic_DNA"/>
</dbReference>
<evidence type="ECO:0000256" key="9">
    <source>
        <dbReference type="SAM" id="MobiDB-lite"/>
    </source>
</evidence>
<dbReference type="NCBIfam" id="TIGR02395">
    <property type="entry name" value="rpoN_sigma"/>
    <property type="match status" value="1"/>
</dbReference>
<feature type="compositionally biased region" description="Acidic residues" evidence="9">
    <location>
        <begin position="52"/>
        <end position="70"/>
    </location>
</feature>